<keyword evidence="1" id="KW-0812">Transmembrane</keyword>
<feature type="transmembrane region" description="Helical" evidence="1">
    <location>
        <begin position="851"/>
        <end position="877"/>
    </location>
</feature>
<protein>
    <recommendedName>
        <fullName evidence="2">TNFR-Cys domain-containing protein</fullName>
    </recommendedName>
</protein>
<feature type="domain" description="TNFR-Cys" evidence="2">
    <location>
        <begin position="408"/>
        <end position="439"/>
    </location>
</feature>
<feature type="domain" description="TNFR-Cys" evidence="2">
    <location>
        <begin position="459"/>
        <end position="493"/>
    </location>
</feature>
<dbReference type="EMBL" id="BRYB01004135">
    <property type="protein sequence ID" value="GMI26169.1"/>
    <property type="molecule type" value="Genomic_DNA"/>
</dbReference>
<evidence type="ECO:0000259" key="2">
    <source>
        <dbReference type="SMART" id="SM00208"/>
    </source>
</evidence>
<keyword evidence="4" id="KW-1185">Reference proteome</keyword>
<dbReference type="Gene3D" id="2.10.50.10">
    <property type="entry name" value="Tumor Necrosis Factor Receptor, subunit A, domain 2"/>
    <property type="match status" value="3"/>
</dbReference>
<dbReference type="SMART" id="SM01411">
    <property type="entry name" value="Ephrin_rec_like"/>
    <property type="match status" value="6"/>
</dbReference>
<feature type="domain" description="TNFR-Cys" evidence="2">
    <location>
        <begin position="516"/>
        <end position="550"/>
    </location>
</feature>
<feature type="transmembrane region" description="Helical" evidence="1">
    <location>
        <begin position="724"/>
        <end position="748"/>
    </location>
</feature>
<gene>
    <name evidence="3" type="ORF">TeGR_g9085</name>
</gene>
<feature type="transmembrane region" description="Helical" evidence="1">
    <location>
        <begin position="691"/>
        <end position="712"/>
    </location>
</feature>
<dbReference type="PANTHER" id="PTHR46967:SF1">
    <property type="entry name" value="KERATIN-ASSOCIATED PROTEIN 16-1-LIKE"/>
    <property type="match status" value="1"/>
</dbReference>
<evidence type="ECO:0000313" key="3">
    <source>
        <dbReference type="EMBL" id="GMI26169.1"/>
    </source>
</evidence>
<comment type="caution">
    <text evidence="3">The sequence shown here is derived from an EMBL/GenBank/DDBJ whole genome shotgun (WGS) entry which is preliminary data.</text>
</comment>
<keyword evidence="1" id="KW-1133">Transmembrane helix</keyword>
<proteinExistence type="predicted"/>
<feature type="transmembrane region" description="Helical" evidence="1">
    <location>
        <begin position="784"/>
        <end position="801"/>
    </location>
</feature>
<feature type="domain" description="TNFR-Cys" evidence="2">
    <location>
        <begin position="374"/>
        <end position="405"/>
    </location>
</feature>
<dbReference type="InterPro" id="IPR001368">
    <property type="entry name" value="TNFR/NGFR_Cys_rich_reg"/>
</dbReference>
<feature type="non-terminal residue" evidence="3">
    <location>
        <position position="914"/>
    </location>
</feature>
<name>A0ABQ6MH36_9STRA</name>
<accession>A0ABQ6MH36</accession>
<dbReference type="Proteomes" id="UP001165060">
    <property type="component" value="Unassembled WGS sequence"/>
</dbReference>
<dbReference type="SMART" id="SM00208">
    <property type="entry name" value="TNFR"/>
    <property type="match status" value="5"/>
</dbReference>
<dbReference type="InterPro" id="IPR011641">
    <property type="entry name" value="Tyr-kin_ephrin_A/B_rcpt-like"/>
</dbReference>
<organism evidence="3 4">
    <name type="scientific">Tetraparma gracilis</name>
    <dbReference type="NCBI Taxonomy" id="2962635"/>
    <lineage>
        <taxon>Eukaryota</taxon>
        <taxon>Sar</taxon>
        <taxon>Stramenopiles</taxon>
        <taxon>Ochrophyta</taxon>
        <taxon>Bolidophyceae</taxon>
        <taxon>Parmales</taxon>
        <taxon>Triparmaceae</taxon>
        <taxon>Tetraparma</taxon>
    </lineage>
</organism>
<dbReference type="Pfam" id="PF07699">
    <property type="entry name" value="Ephrin_rec_like"/>
    <property type="match status" value="2"/>
</dbReference>
<evidence type="ECO:0000313" key="4">
    <source>
        <dbReference type="Proteomes" id="UP001165060"/>
    </source>
</evidence>
<feature type="domain" description="TNFR-Cys" evidence="2">
    <location>
        <begin position="337"/>
        <end position="370"/>
    </location>
</feature>
<keyword evidence="1" id="KW-0472">Membrane</keyword>
<dbReference type="PANTHER" id="PTHR46967">
    <property type="entry name" value="INSULIN-LIKE GROWTH FACTOR BINDING PROTEIN,N-TERMINAL"/>
    <property type="match status" value="1"/>
</dbReference>
<evidence type="ECO:0000256" key="1">
    <source>
        <dbReference type="SAM" id="Phobius"/>
    </source>
</evidence>
<sequence>MWKHTAYGTEPTLSREEIDAMYNDVNAKTSMLDIKRLSVTVRCEEGDGDCVLDGENRNRIMQIEGPMEDKLKLVRLRLENGKSEHGGGAVHVSSSATTGAISEAACVECSKGKSSNELDVTADCFMCTPGRYADSEGMGLCAACGVGRYNANMGSRTELDCQNCEEGSQNYAEAAASCDFASCYNATLEDTFGDSWEGGELSFANAGTGNVAHSGLTVESGEFKKTICFGCGCYTGEVSQGNFPEDYNPEFGTAECPVCETGTETGQEQCSFIVDTFQGLRDAFGNGGASAAKGGETYIAKAGLGGAMFIDSGALVTVTVCEFQNNEASGIGSGYGCPAGKYSDANDLSPCTSCPSGRYNPATNSTDISACFACESGKFMSTEGAPSCSACTPGTYASSLASILCTQCSPGTYAPKPGLPACDECGAGRYVSSEGSRKCIDCAIGRYANATGSPACSDCTPGYFNPKTTSPTRDDCLPCPTGFYSAANATSTCDSCPVAKYNNNIAAPSFSSCLSCPAGTFSPLPNATLCVGCVSGKYSTAIGASNDTVCTDCPTGKQVSTTGSPSLASCADCIIGKFNDKTGAANCTDCLVGKYGPTYGAVDVTYCTECEPTRTNSEDFTTCICKSINKSTEVLPCKLELACTPRVVNGTFQACAEGHEGALCSYCKSGYAMVTGACELCEGGSTAGRLIGAYTLAPMFISVVLLSVFFVLRRSATHKDIARSAFSFFLSMNSFILPMLTTLIFSTFPCKSFDDGRRLLMADLSIDCDSATHQSHSDYAKSMIFVYVFGIPAMCHALLYVNRAKINRPLHIRNNDENIKFMHFLFEHYQPACWWMETVEMTRRIMMTGGLVLILRGSAEQIILAIMVSMGSVRIIARNKPFLVVKGKGFRFDNNHLAEAMQWQLVGTLVCCLL</sequence>
<reference evidence="3 4" key="1">
    <citation type="journal article" date="2023" name="Commun. Biol.">
        <title>Genome analysis of Parmales, the sister group of diatoms, reveals the evolutionary specialization of diatoms from phago-mixotrophs to photoautotrophs.</title>
        <authorList>
            <person name="Ban H."/>
            <person name="Sato S."/>
            <person name="Yoshikawa S."/>
            <person name="Yamada K."/>
            <person name="Nakamura Y."/>
            <person name="Ichinomiya M."/>
            <person name="Sato N."/>
            <person name="Blanc-Mathieu R."/>
            <person name="Endo H."/>
            <person name="Kuwata A."/>
            <person name="Ogata H."/>
        </authorList>
    </citation>
    <scope>NUCLEOTIDE SEQUENCE [LARGE SCALE GENOMIC DNA]</scope>
</reference>